<feature type="domain" description="GHMP kinase N-terminal" evidence="20">
    <location>
        <begin position="123"/>
        <end position="213"/>
    </location>
</feature>
<dbReference type="PROSITE" id="PS00627">
    <property type="entry name" value="GHMP_KINASES_ATP"/>
    <property type="match status" value="1"/>
</dbReference>
<dbReference type="EC" id="2.7.1.36" evidence="3 19"/>
<dbReference type="InterPro" id="IPR014721">
    <property type="entry name" value="Ribsml_uS5_D2-typ_fold_subgr"/>
</dbReference>
<protein>
    <recommendedName>
        <fullName evidence="3 19">Mevalonate kinase</fullName>
        <shortName evidence="19">MK</shortName>
        <ecNumber evidence="3 19">2.7.1.36</ecNumber>
    </recommendedName>
</protein>
<evidence type="ECO:0000256" key="16">
    <source>
        <dbReference type="ARBA" id="ARBA00023221"/>
    </source>
</evidence>
<name>A0A068RXW3_9FUNG</name>
<keyword evidence="11" id="KW-0460">Magnesium</keyword>
<comment type="subcellular location">
    <subcellularLocation>
        <location evidence="1 19">Cytoplasm</location>
    </subcellularLocation>
</comment>
<evidence type="ECO:0000256" key="14">
    <source>
        <dbReference type="ARBA" id="ARBA00023098"/>
    </source>
</evidence>
<keyword evidence="23" id="KW-1185">Reference proteome</keyword>
<dbReference type="InterPro" id="IPR036554">
    <property type="entry name" value="GHMP_kinase_C_sf"/>
</dbReference>
<dbReference type="SUPFAM" id="SSF55060">
    <property type="entry name" value="GHMP Kinase, C-terminal domain"/>
    <property type="match status" value="1"/>
</dbReference>
<proteinExistence type="inferred from homology"/>
<dbReference type="InterPro" id="IPR013750">
    <property type="entry name" value="GHMP_kinase_C_dom"/>
</dbReference>
<dbReference type="GO" id="GO:0006696">
    <property type="term" value="P:ergosterol biosynthetic process"/>
    <property type="evidence" value="ECO:0007669"/>
    <property type="project" value="TreeGrafter"/>
</dbReference>
<dbReference type="AlphaFoldDB" id="A0A068RXW3"/>
<evidence type="ECO:0000256" key="6">
    <source>
        <dbReference type="ARBA" id="ARBA00022679"/>
    </source>
</evidence>
<dbReference type="UniPathway" id="UPA00057">
    <property type="reaction ID" value="UER00098"/>
</dbReference>
<evidence type="ECO:0000259" key="21">
    <source>
        <dbReference type="Pfam" id="PF08544"/>
    </source>
</evidence>
<dbReference type="Proteomes" id="UP000027586">
    <property type="component" value="Unassembled WGS sequence"/>
</dbReference>
<keyword evidence="13 19" id="KW-0756">Sterol biosynthesis</keyword>
<dbReference type="PANTHER" id="PTHR43290:SF2">
    <property type="entry name" value="MEVALONATE KINASE"/>
    <property type="match status" value="1"/>
</dbReference>
<dbReference type="GO" id="GO:0005829">
    <property type="term" value="C:cytosol"/>
    <property type="evidence" value="ECO:0007669"/>
    <property type="project" value="TreeGrafter"/>
</dbReference>
<comment type="similarity">
    <text evidence="2 19">Belongs to the GHMP kinase family. Mevalonate kinase subfamily.</text>
</comment>
<dbReference type="OrthoDB" id="1652964at2759"/>
<dbReference type="NCBIfam" id="TIGR00549">
    <property type="entry name" value="mevalon_kin"/>
    <property type="match status" value="1"/>
</dbReference>
<dbReference type="GO" id="GO:0046872">
    <property type="term" value="F:metal ion binding"/>
    <property type="evidence" value="ECO:0007669"/>
    <property type="project" value="UniProtKB-KW"/>
</dbReference>
<evidence type="ECO:0000256" key="10">
    <source>
        <dbReference type="ARBA" id="ARBA00022840"/>
    </source>
</evidence>
<dbReference type="EMBL" id="CBTN010000026">
    <property type="protein sequence ID" value="CDH54978.1"/>
    <property type="molecule type" value="Genomic_DNA"/>
</dbReference>
<keyword evidence="6 19" id="KW-0808">Transferase</keyword>
<keyword evidence="16 19" id="KW-0753">Steroid metabolism</keyword>
<gene>
    <name evidence="22" type="ORF">LCOR_06177.1</name>
</gene>
<evidence type="ECO:0000256" key="8">
    <source>
        <dbReference type="ARBA" id="ARBA00022741"/>
    </source>
</evidence>
<dbReference type="SUPFAM" id="SSF54211">
    <property type="entry name" value="Ribosomal protein S5 domain 2-like"/>
    <property type="match status" value="1"/>
</dbReference>
<evidence type="ECO:0000256" key="9">
    <source>
        <dbReference type="ARBA" id="ARBA00022777"/>
    </source>
</evidence>
<keyword evidence="9 19" id="KW-0418">Kinase</keyword>
<evidence type="ECO:0000256" key="13">
    <source>
        <dbReference type="ARBA" id="ARBA00023011"/>
    </source>
</evidence>
<evidence type="ECO:0000256" key="5">
    <source>
        <dbReference type="ARBA" id="ARBA00022516"/>
    </source>
</evidence>
<organism evidence="22 23">
    <name type="scientific">Lichtheimia corymbifera JMRC:FSU:9682</name>
    <dbReference type="NCBI Taxonomy" id="1263082"/>
    <lineage>
        <taxon>Eukaryota</taxon>
        <taxon>Fungi</taxon>
        <taxon>Fungi incertae sedis</taxon>
        <taxon>Mucoromycota</taxon>
        <taxon>Mucoromycotina</taxon>
        <taxon>Mucoromycetes</taxon>
        <taxon>Mucorales</taxon>
        <taxon>Lichtheimiaceae</taxon>
        <taxon>Lichtheimia</taxon>
    </lineage>
</organism>
<evidence type="ECO:0000256" key="11">
    <source>
        <dbReference type="ARBA" id="ARBA00022842"/>
    </source>
</evidence>
<evidence type="ECO:0000256" key="12">
    <source>
        <dbReference type="ARBA" id="ARBA00022955"/>
    </source>
</evidence>
<comment type="catalytic activity">
    <reaction evidence="17">
        <text>(R)-mevalonate + ATP = (R)-5-phosphomevalonate + ADP + H(+)</text>
        <dbReference type="Rhea" id="RHEA:17065"/>
        <dbReference type="ChEBI" id="CHEBI:15378"/>
        <dbReference type="ChEBI" id="CHEBI:30616"/>
        <dbReference type="ChEBI" id="CHEBI:36464"/>
        <dbReference type="ChEBI" id="CHEBI:58146"/>
        <dbReference type="ChEBI" id="CHEBI:456216"/>
        <dbReference type="EC" id="2.7.1.36"/>
    </reaction>
    <physiologicalReaction direction="left-to-right" evidence="17">
        <dbReference type="Rhea" id="RHEA:17066"/>
    </physiologicalReaction>
</comment>
<dbReference type="PANTHER" id="PTHR43290">
    <property type="entry name" value="MEVALONATE KINASE"/>
    <property type="match status" value="1"/>
</dbReference>
<evidence type="ECO:0000313" key="23">
    <source>
        <dbReference type="Proteomes" id="UP000027586"/>
    </source>
</evidence>
<keyword evidence="12 19" id="KW-0752">Steroid biosynthesis</keyword>
<dbReference type="VEuPathDB" id="FungiDB:LCOR_06177.1"/>
<dbReference type="Pfam" id="PF00288">
    <property type="entry name" value="GHMP_kinases_N"/>
    <property type="match status" value="1"/>
</dbReference>
<keyword evidence="8 19" id="KW-0547">Nucleotide-binding</keyword>
<dbReference type="InterPro" id="IPR006203">
    <property type="entry name" value="GHMP_knse_ATP-bd_CS"/>
</dbReference>
<feature type="domain" description="GHMP kinase C-terminal" evidence="21">
    <location>
        <begin position="296"/>
        <end position="354"/>
    </location>
</feature>
<dbReference type="Gene3D" id="3.30.70.890">
    <property type="entry name" value="GHMP kinase, C-terminal domain"/>
    <property type="match status" value="1"/>
</dbReference>
<evidence type="ECO:0000256" key="1">
    <source>
        <dbReference type="ARBA" id="ARBA00004496"/>
    </source>
</evidence>
<dbReference type="InterPro" id="IPR006204">
    <property type="entry name" value="GHMP_kinase_N_dom"/>
</dbReference>
<evidence type="ECO:0000256" key="7">
    <source>
        <dbReference type="ARBA" id="ARBA00022723"/>
    </source>
</evidence>
<accession>A0A068RXW3</accession>
<dbReference type="GO" id="GO:0005524">
    <property type="term" value="F:ATP binding"/>
    <property type="evidence" value="ECO:0007669"/>
    <property type="project" value="UniProtKB-KW"/>
</dbReference>
<evidence type="ECO:0000256" key="4">
    <source>
        <dbReference type="ARBA" id="ARBA00022490"/>
    </source>
</evidence>
<comment type="pathway">
    <text evidence="18 19">Isoprenoid biosynthesis; isopentenyl diphosphate biosynthesis via mevalonate pathway; isopentenyl diphosphate from (R)-mevalonate: step 1/3.</text>
</comment>
<sequence length="410" mass="44030">MTASDKRLLISAPGKVILFGEHAVVHKKLAVAASLGLRTYLDVTENTSGQCHLKLPDVQVDAAWPLSQLDIAVERESLEQQHPSDMPDTLKQQLETLMGETTSVAQKQAVMAFLYLYIILKNEKGSSSSNFGLVIRARSTLPVGAGLGSSASFSTALATALLMVFGHLPEAFATSEQKDPAWLETINRYAFKAEQVIHGNPSGVDNAVATFGGALSFRRGEGFSQLEGCQSLRLLLTNTKVPRSTSALVAGVGAKKQKYPAVVDPMLDAIDGISLRCVEVFKRLQTGEMDTHKVTAELEELVDINHCLLHGLGVSHPSLETVRSVTETHGVKTKLTGAGGGGCAVSIIRDDISEETLNVVTKELQTHGYDCYQTSLGGVGASASILRDIQDEAWIESADRHTLEKLVARP</sequence>
<dbReference type="STRING" id="1263082.A0A068RXW3"/>
<comment type="function">
    <text evidence="19">Mevalonate kinase; part of the second module of ergosterol biosynthesis pathway that includes the middle steps of the pathway. The second module is carried out in the vacuole and involves the formation of farnesyl diphosphate, which is also an important intermediate in the biosynthesis of ubiquinone, dolichol, heme and prenylated proteins.</text>
</comment>
<reference evidence="22" key="1">
    <citation type="submission" date="2013-08" db="EMBL/GenBank/DDBJ databases">
        <title>Gene expansion shapes genome architecture in the human pathogen Lichtheimia corymbifera: an evolutionary genomics analysis in the ancient terrestrial Mucorales (Mucoromycotina).</title>
        <authorList>
            <person name="Schwartze V.U."/>
            <person name="Winter S."/>
            <person name="Shelest E."/>
            <person name="Marcet-Houben M."/>
            <person name="Horn F."/>
            <person name="Wehner S."/>
            <person name="Hoffmann K."/>
            <person name="Riege K."/>
            <person name="Sammeth M."/>
            <person name="Nowrousian M."/>
            <person name="Valiante V."/>
            <person name="Linde J."/>
            <person name="Jacobsen I.D."/>
            <person name="Marz M."/>
            <person name="Brakhage A.A."/>
            <person name="Gabaldon T."/>
            <person name="Bocker S."/>
            <person name="Voigt K."/>
        </authorList>
    </citation>
    <scope>NUCLEOTIDE SEQUENCE [LARGE SCALE GENOMIC DNA]</scope>
    <source>
        <strain evidence="22">FSU 9682</strain>
    </source>
</reference>
<dbReference type="FunFam" id="3.30.70.890:FF:000003">
    <property type="entry name" value="Mevalonate kinase"/>
    <property type="match status" value="1"/>
</dbReference>
<evidence type="ECO:0000256" key="15">
    <source>
        <dbReference type="ARBA" id="ARBA00023166"/>
    </source>
</evidence>
<keyword evidence="7" id="KW-0479">Metal-binding</keyword>
<evidence type="ECO:0000259" key="20">
    <source>
        <dbReference type="Pfam" id="PF00288"/>
    </source>
</evidence>
<dbReference type="GO" id="GO:0019287">
    <property type="term" value="P:isopentenyl diphosphate biosynthetic process, mevalonate pathway"/>
    <property type="evidence" value="ECO:0007669"/>
    <property type="project" value="UniProtKB-UniPathway"/>
</dbReference>
<keyword evidence="14 19" id="KW-0443">Lipid metabolism</keyword>
<dbReference type="GO" id="GO:0004496">
    <property type="term" value="F:mevalonate kinase activity"/>
    <property type="evidence" value="ECO:0007669"/>
    <property type="project" value="UniProtKB-EC"/>
</dbReference>
<dbReference type="InterPro" id="IPR020568">
    <property type="entry name" value="Ribosomal_Su5_D2-typ_SF"/>
</dbReference>
<comment type="caution">
    <text evidence="22">The sequence shown here is derived from an EMBL/GenBank/DDBJ whole genome shotgun (WGS) entry which is preliminary data.</text>
</comment>
<evidence type="ECO:0000313" key="22">
    <source>
        <dbReference type="EMBL" id="CDH54978.1"/>
    </source>
</evidence>
<keyword evidence="5 19" id="KW-0444">Lipid biosynthesis</keyword>
<dbReference type="PRINTS" id="PR00959">
    <property type="entry name" value="MEVGALKINASE"/>
</dbReference>
<keyword evidence="10 19" id="KW-0067">ATP-binding</keyword>
<evidence type="ECO:0000256" key="2">
    <source>
        <dbReference type="ARBA" id="ARBA00006495"/>
    </source>
</evidence>
<evidence type="ECO:0000256" key="18">
    <source>
        <dbReference type="ARBA" id="ARBA00029438"/>
    </source>
</evidence>
<evidence type="ECO:0000256" key="17">
    <source>
        <dbReference type="ARBA" id="ARBA00029310"/>
    </source>
</evidence>
<dbReference type="Pfam" id="PF08544">
    <property type="entry name" value="GHMP_kinases_C"/>
    <property type="match status" value="1"/>
</dbReference>
<dbReference type="Gene3D" id="3.30.230.10">
    <property type="match status" value="1"/>
</dbReference>
<dbReference type="InterPro" id="IPR006205">
    <property type="entry name" value="Mev_gal_kin"/>
</dbReference>
<evidence type="ECO:0000256" key="19">
    <source>
        <dbReference type="RuleBase" id="RU363087"/>
    </source>
</evidence>
<evidence type="ECO:0000256" key="3">
    <source>
        <dbReference type="ARBA" id="ARBA00012103"/>
    </source>
</evidence>
<keyword evidence="4 19" id="KW-0963">Cytoplasm</keyword>
<keyword evidence="15 19" id="KW-1207">Sterol metabolism</keyword>